<evidence type="ECO:0000256" key="1">
    <source>
        <dbReference type="ARBA" id="ARBA00004123"/>
    </source>
</evidence>
<feature type="compositionally biased region" description="Basic residues" evidence="4">
    <location>
        <begin position="115"/>
        <end position="128"/>
    </location>
</feature>
<evidence type="ECO:0000259" key="5">
    <source>
        <dbReference type="PROSITE" id="PS50013"/>
    </source>
</evidence>
<dbReference type="Pfam" id="PF00385">
    <property type="entry name" value="Chromo"/>
    <property type="match status" value="1"/>
</dbReference>
<protein>
    <recommendedName>
        <fullName evidence="5">Chromo domain-containing protein</fullName>
    </recommendedName>
</protein>
<feature type="compositionally biased region" description="Polar residues" evidence="4">
    <location>
        <begin position="403"/>
        <end position="420"/>
    </location>
</feature>
<dbReference type="InterPro" id="IPR016197">
    <property type="entry name" value="Chromo-like_dom_sf"/>
</dbReference>
<dbReference type="Proteomes" id="UP001320420">
    <property type="component" value="Unassembled WGS sequence"/>
</dbReference>
<dbReference type="InterPro" id="IPR023780">
    <property type="entry name" value="Chromo_domain"/>
</dbReference>
<dbReference type="InterPro" id="IPR000953">
    <property type="entry name" value="Chromo/chromo_shadow_dom"/>
</dbReference>
<dbReference type="InterPro" id="IPR051219">
    <property type="entry name" value="Heterochromatin_chromo-domain"/>
</dbReference>
<dbReference type="PROSITE" id="PS00598">
    <property type="entry name" value="CHROMO_1"/>
    <property type="match status" value="1"/>
</dbReference>
<feature type="compositionally biased region" description="Pro residues" evidence="4">
    <location>
        <begin position="217"/>
        <end position="227"/>
    </location>
</feature>
<dbReference type="AlphaFoldDB" id="A0AAN9UG20"/>
<comment type="subunit">
    <text evidence="2">Component of the NuA4 histone acetyltransferase complex.</text>
</comment>
<evidence type="ECO:0000313" key="7">
    <source>
        <dbReference type="Proteomes" id="UP001320420"/>
    </source>
</evidence>
<dbReference type="PANTHER" id="PTHR22812">
    <property type="entry name" value="CHROMOBOX PROTEIN"/>
    <property type="match status" value="1"/>
</dbReference>
<reference evidence="6 7" key="1">
    <citation type="submission" date="2024-02" db="EMBL/GenBank/DDBJ databases">
        <title>De novo assembly and annotation of 12 fungi associated with fruit tree decline syndrome in Ontario, Canada.</title>
        <authorList>
            <person name="Sulman M."/>
            <person name="Ellouze W."/>
            <person name="Ilyukhin E."/>
        </authorList>
    </citation>
    <scope>NUCLEOTIDE SEQUENCE [LARGE SCALE GENOMIC DNA]</scope>
    <source>
        <strain evidence="6 7">M11/M66-122</strain>
    </source>
</reference>
<feature type="region of interest" description="Disordered" evidence="4">
    <location>
        <begin position="383"/>
        <end position="439"/>
    </location>
</feature>
<feature type="region of interest" description="Disordered" evidence="4">
    <location>
        <begin position="872"/>
        <end position="917"/>
    </location>
</feature>
<dbReference type="GO" id="GO:0006338">
    <property type="term" value="P:chromatin remodeling"/>
    <property type="evidence" value="ECO:0007669"/>
    <property type="project" value="UniProtKB-ARBA"/>
</dbReference>
<feature type="compositionally biased region" description="Low complexity" evidence="4">
    <location>
        <begin position="383"/>
        <end position="401"/>
    </location>
</feature>
<feature type="compositionally biased region" description="Acidic residues" evidence="4">
    <location>
        <begin position="149"/>
        <end position="163"/>
    </location>
</feature>
<dbReference type="PROSITE" id="PS50013">
    <property type="entry name" value="CHROMO_2"/>
    <property type="match status" value="1"/>
</dbReference>
<evidence type="ECO:0000256" key="2">
    <source>
        <dbReference type="ARBA" id="ARBA00011353"/>
    </source>
</evidence>
<sequence>MSELDTSIMDRDGSDGGDEDDVSITSTIDEPEGDFDVEELLHERVNPNNPDEIQYLIKWEGYPYDQCTWEPRQHLGDGVFEGWEETKAEIRAGKRQAFDMRIYQEAIEKASQAKTQRHMRRNAKRKRLGLPLTEPLPPESVATSSVADDNSDSGEEAMEVDDIDPGHLPASSSQPGARSQTQKPIKQKMFHGIPALRPQYEGPAEPRKPSITTTKPQPKPLPKPPQEPISKPRPSTSSTITGYQGTARPPVSRKPSISINTNVPKQAPRKLPTPTARPSPNSAPPSAVAAPVRSSSLRAKFSGKKATRTRSEVQSKPIPNVFSEGKRRQPRKNLADAMSDPTKDPKQFYNMRLQNIARKKAIEMNDAAPQNIASIPAAFILNNDQNTPKPQQQNQTKIKPNLSPISSVQPTPIMQDTSVKSPDDTGETAPLKRTKKSVRFSDADELPPVSQGFDPVLDEHVVFDSPLASPEEPPATTISSKKKLSLAKYKGRPQMHTVSKTCIFGQNGSMEVQVQFTNVPRQGQQAISGFLQEEKLHFHRVCFSYDFERQRNFLYQEIYSSGILKAEVKESALALENVAEHMWRRSSGLYLANPEYSILVYPTKSEGWQGIINDQAQEDPTESTLRYKIFNAPYDVQYYPDNTELPVEISGGEGKSTLEKLVKLMMDLDFSTMTTHNSTDQDKQVFMLMFPPQDPLSRIITLWLRDTPKCSITSAEFPSWLQGLCQEKSHEWRYQKTHNSEYGFKEYAHKYGLTMERIDAFWKAWELLKKITEEYGDEETHANVRKVMWAPREINPNDEQSLVNWFFWWSTTSLDCYRRFYVLGSSVKNKATAYRMIRVPNYDPDQSLDPDELMEKHRLEREAEEQKVMALWDPQGVGNPPATTTSEGGSDAITKDQNVKSPPKTPADRHRNSFVSQSGLPFPSNLFASDRPEILKSWLIERQRNCKTHFSTPFWQPISWEDVAMADHFGDPTCEYANFTHWLSTCQRFRKAKNTWYGLFYTPNGKWDPTRPSHTYGRHPWIAVYRPVNPHQGTQEDYFATELFIWDLDVGKKKELSDMQLRLIDFVRRQAPKLVCPDYFLDRVWYSNRVSRDVSRQSHILDATCLQLEDMMDDARYWVPPFDGPIRTRGWREIAPSEVAHKVEQLNMAINQGGHQKPFPKHYSDAEEPPSFVWLPPRGTVKPFRCYNDLYEAAYRNRTEDEACREFRYQYRPTLEWYEEQKREGRHFSYVCVDAGDRILDRLHKLKHSKPK</sequence>
<dbReference type="Gene3D" id="2.40.50.40">
    <property type="match status" value="1"/>
</dbReference>
<feature type="compositionally biased region" description="Low complexity" evidence="4">
    <location>
        <begin position="284"/>
        <end position="296"/>
    </location>
</feature>
<dbReference type="GO" id="GO:0005634">
    <property type="term" value="C:nucleus"/>
    <property type="evidence" value="ECO:0007669"/>
    <property type="project" value="UniProtKB-SubCell"/>
</dbReference>
<comment type="caution">
    <text evidence="6">The sequence shown here is derived from an EMBL/GenBank/DDBJ whole genome shotgun (WGS) entry which is preliminary data.</text>
</comment>
<dbReference type="InterPro" id="IPR023779">
    <property type="entry name" value="Chromodomain_CS"/>
</dbReference>
<keyword evidence="3" id="KW-0539">Nucleus</keyword>
<feature type="compositionally biased region" description="Polar residues" evidence="4">
    <location>
        <begin position="235"/>
        <end position="244"/>
    </location>
</feature>
<accession>A0AAN9UG20</accession>
<dbReference type="SMART" id="SM00298">
    <property type="entry name" value="CHROMO"/>
    <property type="match status" value="1"/>
</dbReference>
<dbReference type="SUPFAM" id="SSF54160">
    <property type="entry name" value="Chromo domain-like"/>
    <property type="match status" value="1"/>
</dbReference>
<evidence type="ECO:0000313" key="6">
    <source>
        <dbReference type="EMBL" id="KAK7747022.1"/>
    </source>
</evidence>
<proteinExistence type="predicted"/>
<keyword evidence="7" id="KW-1185">Reference proteome</keyword>
<evidence type="ECO:0000256" key="3">
    <source>
        <dbReference type="ARBA" id="ARBA00023242"/>
    </source>
</evidence>
<evidence type="ECO:0000256" key="4">
    <source>
        <dbReference type="SAM" id="MobiDB-lite"/>
    </source>
</evidence>
<feature type="domain" description="Chromo" evidence="5">
    <location>
        <begin position="35"/>
        <end position="75"/>
    </location>
</feature>
<feature type="compositionally biased region" description="Polar residues" evidence="4">
    <location>
        <begin position="170"/>
        <end position="184"/>
    </location>
</feature>
<organism evidence="6 7">
    <name type="scientific">Diatrype stigma</name>
    <dbReference type="NCBI Taxonomy" id="117547"/>
    <lineage>
        <taxon>Eukaryota</taxon>
        <taxon>Fungi</taxon>
        <taxon>Dikarya</taxon>
        <taxon>Ascomycota</taxon>
        <taxon>Pezizomycotina</taxon>
        <taxon>Sordariomycetes</taxon>
        <taxon>Xylariomycetidae</taxon>
        <taxon>Xylariales</taxon>
        <taxon>Diatrypaceae</taxon>
        <taxon>Diatrype</taxon>
    </lineage>
</organism>
<dbReference type="CDD" id="cd18966">
    <property type="entry name" value="chromodomain"/>
    <property type="match status" value="1"/>
</dbReference>
<name>A0AAN9UG20_9PEZI</name>
<comment type="subcellular location">
    <subcellularLocation>
        <location evidence="1">Nucleus</location>
    </subcellularLocation>
</comment>
<feature type="region of interest" description="Disordered" evidence="4">
    <location>
        <begin position="110"/>
        <end position="348"/>
    </location>
</feature>
<gene>
    <name evidence="6" type="ORF">SLS62_009279</name>
</gene>
<feature type="region of interest" description="Disordered" evidence="4">
    <location>
        <begin position="1"/>
        <end position="33"/>
    </location>
</feature>
<feature type="compositionally biased region" description="Polar residues" evidence="4">
    <location>
        <begin position="255"/>
        <end position="264"/>
    </location>
</feature>
<dbReference type="EMBL" id="JAKJXP020000095">
    <property type="protein sequence ID" value="KAK7747022.1"/>
    <property type="molecule type" value="Genomic_DNA"/>
</dbReference>